<organism evidence="1 2">
    <name type="scientific">Salinibacter ruber (strain M8)</name>
    <dbReference type="NCBI Taxonomy" id="761659"/>
    <lineage>
        <taxon>Bacteria</taxon>
        <taxon>Pseudomonadati</taxon>
        <taxon>Rhodothermota</taxon>
        <taxon>Rhodothermia</taxon>
        <taxon>Rhodothermales</taxon>
        <taxon>Salinibacteraceae</taxon>
        <taxon>Salinibacter</taxon>
    </lineage>
</organism>
<reference evidence="1 2" key="1">
    <citation type="journal article" date="2010" name="ISME J.">
        <title>Fine-scale evolution: genomic, phenotypic and ecological differentiation in two coexisting Salinibacter ruber strains.</title>
        <authorList>
            <person name="Pena A."/>
            <person name="Teeling H."/>
            <person name="Huerta-Cepas J."/>
            <person name="Santos F."/>
            <person name="Yarza P."/>
            <person name="Brito-Echeverria J."/>
            <person name="Lucio M."/>
            <person name="Schmitt-Kopplin P."/>
            <person name="Meseguer I."/>
            <person name="Schenowitz C."/>
            <person name="Dossat C."/>
            <person name="Barbe V."/>
            <person name="Dopazo J."/>
            <person name="Rossello-Mora R."/>
            <person name="Schuler M."/>
            <person name="Glockner F.O."/>
            <person name="Amann R."/>
            <person name="Gabaldon T."/>
            <person name="Anton J."/>
        </authorList>
    </citation>
    <scope>NUCLEOTIDE SEQUENCE [LARGE SCALE GENOMIC DNA]</scope>
    <source>
        <strain evidence="1 2">M8</strain>
    </source>
</reference>
<dbReference type="KEGG" id="srm:SRM_00254"/>
<reference evidence="2" key="2">
    <citation type="submission" date="2010-04" db="EMBL/GenBank/DDBJ databases">
        <title>Genome sequence of Salinibacter ruber M8.</title>
        <authorList>
            <consortium name="Genoscope"/>
        </authorList>
    </citation>
    <scope>NUCLEOTIDE SEQUENCE [LARGE SCALE GENOMIC DNA]</scope>
    <source>
        <strain evidence="2">M8</strain>
    </source>
</reference>
<protein>
    <submittedName>
        <fullName evidence="1">Uncharacterized protein</fullName>
    </submittedName>
</protein>
<proteinExistence type="predicted"/>
<evidence type="ECO:0000313" key="2">
    <source>
        <dbReference type="Proteomes" id="UP000000933"/>
    </source>
</evidence>
<dbReference type="Proteomes" id="UP000000933">
    <property type="component" value="Chromosome"/>
</dbReference>
<name>D5H570_SALRM</name>
<dbReference type="HOGENOM" id="CLU_2025110_0_0_10"/>
<accession>D5H570</accession>
<dbReference type="EMBL" id="FP565814">
    <property type="protein sequence ID" value="CBH23175.1"/>
    <property type="molecule type" value="Genomic_DNA"/>
</dbReference>
<sequence>MVLKLMAADPSRYSIPLRTISDKSERGLGDLLLYQSECLNERYRMFLWDHPPQEYDAGSGLFTFLPGKRLHPFQVYPKSYDADFFGRRPFQYQQSANMVGCDHEGIGVPKYFMERRTVRRVT</sequence>
<dbReference type="AlphaFoldDB" id="D5H570"/>
<evidence type="ECO:0000313" key="1">
    <source>
        <dbReference type="EMBL" id="CBH23175.1"/>
    </source>
</evidence>
<gene>
    <name evidence="1" type="ordered locus">SRM_00254</name>
</gene>